<dbReference type="Pfam" id="PF11912">
    <property type="entry name" value="CfaA_B_C"/>
    <property type="match status" value="1"/>
</dbReference>
<feature type="chain" id="PRO_5007592841" evidence="1">
    <location>
        <begin position="21"/>
        <end position="266"/>
    </location>
</feature>
<sequence>MKLILIITLLLVTFNGIVKSNDVLEISYFQSVDCDVKTLSSVEILNQCTLLGFIKFLNESHISTFSVHDNEPSLINSKCENYDEVVQSEIPLNVCQRDQDNKTSYIHKRIQVKSDDGILSLPPKGSCSQIISYGSWNCSSNAYVLSRFPNQCQFGELKKGSESEYYMTNCTKEKTFSFSCGKDSTCKNCVLYEAKDNYQCNLGPNDYINGIYNSFQYSNEPTSHVKKTGIAHFFEKSADQPNGSSKILISFVEMLISLSLITFLLF</sequence>
<name>A0A151Z3Y1_TIELA</name>
<feature type="signal peptide" evidence="1">
    <location>
        <begin position="1"/>
        <end position="20"/>
    </location>
</feature>
<comment type="caution">
    <text evidence="2">The sequence shown here is derived from an EMBL/GenBank/DDBJ whole genome shotgun (WGS) entry which is preliminary data.</text>
</comment>
<organism evidence="2 3">
    <name type="scientific">Tieghemostelium lacteum</name>
    <name type="common">Slime mold</name>
    <name type="synonym">Dictyostelium lacteum</name>
    <dbReference type="NCBI Taxonomy" id="361077"/>
    <lineage>
        <taxon>Eukaryota</taxon>
        <taxon>Amoebozoa</taxon>
        <taxon>Evosea</taxon>
        <taxon>Eumycetozoa</taxon>
        <taxon>Dictyostelia</taxon>
        <taxon>Dictyosteliales</taxon>
        <taxon>Raperosteliaceae</taxon>
        <taxon>Tieghemostelium</taxon>
    </lineage>
</organism>
<keyword evidence="1" id="KW-0732">Signal</keyword>
<dbReference type="AlphaFoldDB" id="A0A151Z3Y1"/>
<reference evidence="2 3" key="1">
    <citation type="submission" date="2015-12" db="EMBL/GenBank/DDBJ databases">
        <title>Dictyostelia acquired genes for synthesis and detection of signals that induce cell-type specialization by lateral gene transfer from prokaryotes.</title>
        <authorList>
            <person name="Gloeckner G."/>
            <person name="Schaap P."/>
        </authorList>
    </citation>
    <scope>NUCLEOTIDE SEQUENCE [LARGE SCALE GENOMIC DNA]</scope>
    <source>
        <strain evidence="2 3">TK</strain>
    </source>
</reference>
<gene>
    <name evidence="2" type="ORF">DLAC_10853</name>
</gene>
<evidence type="ECO:0000313" key="2">
    <source>
        <dbReference type="EMBL" id="KYQ88672.1"/>
    </source>
</evidence>
<dbReference type="EMBL" id="LODT01000049">
    <property type="protein sequence ID" value="KYQ88672.1"/>
    <property type="molecule type" value="Genomic_DNA"/>
</dbReference>
<proteinExistence type="predicted"/>
<accession>A0A151Z3Y1</accession>
<dbReference type="FunCoup" id="A0A151Z3Y1">
    <property type="interactions" value="124"/>
</dbReference>
<evidence type="ECO:0000256" key="1">
    <source>
        <dbReference type="SAM" id="SignalP"/>
    </source>
</evidence>
<evidence type="ECO:0000313" key="3">
    <source>
        <dbReference type="Proteomes" id="UP000076078"/>
    </source>
</evidence>
<protein>
    <submittedName>
        <fullName evidence="2">Uncharacterized protein</fullName>
    </submittedName>
</protein>
<dbReference type="InterPro" id="IPR021837">
    <property type="entry name" value="CfaA/B/C"/>
</dbReference>
<dbReference type="Proteomes" id="UP000076078">
    <property type="component" value="Unassembled WGS sequence"/>
</dbReference>
<dbReference type="InParanoid" id="A0A151Z3Y1"/>
<keyword evidence="3" id="KW-1185">Reference proteome</keyword>